<dbReference type="InterPro" id="IPR032466">
    <property type="entry name" value="Metal_Hydrolase"/>
</dbReference>
<name>A0A9D1S835_9FIRM</name>
<dbReference type="EMBL" id="DVNG01000071">
    <property type="protein sequence ID" value="HIU50360.1"/>
    <property type="molecule type" value="Genomic_DNA"/>
</dbReference>
<dbReference type="SUPFAM" id="SSF51556">
    <property type="entry name" value="Metallo-dependent hydrolases"/>
    <property type="match status" value="1"/>
</dbReference>
<evidence type="ECO:0000259" key="2">
    <source>
        <dbReference type="Pfam" id="PF04909"/>
    </source>
</evidence>
<dbReference type="AlphaFoldDB" id="A0A9D1S835"/>
<dbReference type="Pfam" id="PF04909">
    <property type="entry name" value="Amidohydro_2"/>
    <property type="match status" value="1"/>
</dbReference>
<dbReference type="PANTHER" id="PTHR21240:SF28">
    <property type="entry name" value="ISO-OROTATE DECARBOXYLASE (EUROFUNG)"/>
    <property type="match status" value="1"/>
</dbReference>
<dbReference type="GO" id="GO:0016787">
    <property type="term" value="F:hydrolase activity"/>
    <property type="evidence" value="ECO:0007669"/>
    <property type="project" value="InterPro"/>
</dbReference>
<dbReference type="GO" id="GO:0005737">
    <property type="term" value="C:cytoplasm"/>
    <property type="evidence" value="ECO:0007669"/>
    <property type="project" value="TreeGrafter"/>
</dbReference>
<gene>
    <name evidence="3" type="ORF">IAD22_05045</name>
</gene>
<evidence type="ECO:0000256" key="1">
    <source>
        <dbReference type="ARBA" id="ARBA00023239"/>
    </source>
</evidence>
<dbReference type="Proteomes" id="UP000824118">
    <property type="component" value="Unassembled WGS sequence"/>
</dbReference>
<accession>A0A9D1S835</accession>
<organism evidence="3 4">
    <name type="scientific">Candidatus Limousia pullorum</name>
    <dbReference type="NCBI Taxonomy" id="2840860"/>
    <lineage>
        <taxon>Bacteria</taxon>
        <taxon>Bacillati</taxon>
        <taxon>Bacillota</taxon>
        <taxon>Clostridia</taxon>
        <taxon>Eubacteriales</taxon>
        <taxon>Oscillospiraceae</taxon>
        <taxon>Oscillospiraceae incertae sedis</taxon>
        <taxon>Candidatus Limousia</taxon>
    </lineage>
</organism>
<evidence type="ECO:0000313" key="3">
    <source>
        <dbReference type="EMBL" id="HIU50360.1"/>
    </source>
</evidence>
<dbReference type="GO" id="GO:0016831">
    <property type="term" value="F:carboxy-lyase activity"/>
    <property type="evidence" value="ECO:0007669"/>
    <property type="project" value="InterPro"/>
</dbReference>
<dbReference type="InterPro" id="IPR006680">
    <property type="entry name" value="Amidohydro-rel"/>
</dbReference>
<dbReference type="PANTHER" id="PTHR21240">
    <property type="entry name" value="2-AMINO-3-CARBOXYLMUCONATE-6-SEMIALDEHYDE DECARBOXYLASE"/>
    <property type="match status" value="1"/>
</dbReference>
<reference evidence="3" key="1">
    <citation type="submission" date="2020-10" db="EMBL/GenBank/DDBJ databases">
        <authorList>
            <person name="Gilroy R."/>
        </authorList>
    </citation>
    <scope>NUCLEOTIDE SEQUENCE</scope>
    <source>
        <strain evidence="3">ChiGjej1B1-1684</strain>
    </source>
</reference>
<sequence>MITNFHTHVYPDNIAKKAIESVSGYYGIKMEMDGSIQSLLTDCQKAGIDRAVVLGVATVPSQVQSINNYVSSLCNEHKELVGFGTIHSEMENPEAEIERMISLGLKGIKIHPDTQHINIDEEKMFKVYDMIRGKLPILFHCGDYRYGYSRPERLARVLDNFPGLTVIAAHFGGWSLWDLAAEYLVDRDCYLDCSSSTMYLGRKRSRELIHEYGAERILFGTDFPMWNAFGEIGRIKDLNLSAEETELIMNGNASRILGE</sequence>
<dbReference type="CDD" id="cd01292">
    <property type="entry name" value="metallo-dependent_hydrolases"/>
    <property type="match status" value="1"/>
</dbReference>
<feature type="domain" description="Amidohydrolase-related" evidence="2">
    <location>
        <begin position="43"/>
        <end position="258"/>
    </location>
</feature>
<evidence type="ECO:0000313" key="4">
    <source>
        <dbReference type="Proteomes" id="UP000824118"/>
    </source>
</evidence>
<proteinExistence type="predicted"/>
<dbReference type="GO" id="GO:0019748">
    <property type="term" value="P:secondary metabolic process"/>
    <property type="evidence" value="ECO:0007669"/>
    <property type="project" value="TreeGrafter"/>
</dbReference>
<keyword evidence="1" id="KW-0456">Lyase</keyword>
<dbReference type="Gene3D" id="3.20.20.140">
    <property type="entry name" value="Metal-dependent hydrolases"/>
    <property type="match status" value="1"/>
</dbReference>
<comment type="caution">
    <text evidence="3">The sequence shown here is derived from an EMBL/GenBank/DDBJ whole genome shotgun (WGS) entry which is preliminary data.</text>
</comment>
<dbReference type="InterPro" id="IPR032465">
    <property type="entry name" value="ACMSD"/>
</dbReference>
<protein>
    <submittedName>
        <fullName evidence="3">Amidohydrolase family protein</fullName>
    </submittedName>
</protein>
<reference evidence="3" key="2">
    <citation type="journal article" date="2021" name="PeerJ">
        <title>Extensive microbial diversity within the chicken gut microbiome revealed by metagenomics and culture.</title>
        <authorList>
            <person name="Gilroy R."/>
            <person name="Ravi A."/>
            <person name="Getino M."/>
            <person name="Pursley I."/>
            <person name="Horton D.L."/>
            <person name="Alikhan N.F."/>
            <person name="Baker D."/>
            <person name="Gharbi K."/>
            <person name="Hall N."/>
            <person name="Watson M."/>
            <person name="Adriaenssens E.M."/>
            <person name="Foster-Nyarko E."/>
            <person name="Jarju S."/>
            <person name="Secka A."/>
            <person name="Antonio M."/>
            <person name="Oren A."/>
            <person name="Chaudhuri R.R."/>
            <person name="La Ragione R."/>
            <person name="Hildebrand F."/>
            <person name="Pallen M.J."/>
        </authorList>
    </citation>
    <scope>NUCLEOTIDE SEQUENCE</scope>
    <source>
        <strain evidence="3">ChiGjej1B1-1684</strain>
    </source>
</reference>